<protein>
    <recommendedName>
        <fullName evidence="3">Arginine/serine-rich protein 1</fullName>
    </recommendedName>
</protein>
<feature type="region of interest" description="Disordered" evidence="7">
    <location>
        <begin position="239"/>
        <end position="278"/>
    </location>
</feature>
<accession>A0AAV6SS23</accession>
<dbReference type="GO" id="GO:0005634">
    <property type="term" value="C:nucleus"/>
    <property type="evidence" value="ECO:0007669"/>
    <property type="project" value="UniProtKB-SubCell"/>
</dbReference>
<evidence type="ECO:0000256" key="1">
    <source>
        <dbReference type="ARBA" id="ARBA00004123"/>
    </source>
</evidence>
<sequence>MMGVREFRSIPQPTCLWQKTKLMAKEEGSHSEMAHARWSDGINVIFDQNSPASLRSCSRSSSGSNRSSESDQHKALGRRRRHYRSSSSSRSRSTPRTRSRSRPRCNRPSSRCRCDNHHRNRRAHHRRSHAHRVRAHSRSVSRSPSPDRYSHRRRNRSRSSSNSHRNRHQRTVGRFDSRVSRSPADSYRSRSRSGSSSSSLSLSLEDKQELLIATKSLDVEHLQLPESVQPILLEEIESQRLSSKPETRVRQGPEKTASQSHKVESDDISNPKSPPRRKEISFSINNSVAKPIVAAPSMGKVTSRVDSFGRRKPYGHWVPVKSRHFYIRVLSGIK</sequence>
<comment type="function">
    <text evidence="6">Probably acts as a spliceosomal factor that contributes to spliceosome assembly and regulates the isoform switching of proteins such as PARP6.</text>
</comment>
<dbReference type="Pfam" id="PF17069">
    <property type="entry name" value="RSRP"/>
    <property type="match status" value="1"/>
</dbReference>
<comment type="caution">
    <text evidence="8">The sequence shown here is derived from an EMBL/GenBank/DDBJ whole genome shotgun (WGS) entry which is preliminary data.</text>
</comment>
<proteinExistence type="inferred from homology"/>
<evidence type="ECO:0000313" key="9">
    <source>
        <dbReference type="Proteomes" id="UP000693946"/>
    </source>
</evidence>
<feature type="compositionally biased region" description="Basic residues" evidence="7">
    <location>
        <begin position="93"/>
        <end position="105"/>
    </location>
</feature>
<dbReference type="PANTHER" id="PTHR47622">
    <property type="entry name" value="ARGININE/SERINE-RICH PROTEIN 1"/>
    <property type="match status" value="1"/>
</dbReference>
<reference evidence="8 9" key="1">
    <citation type="journal article" date="2021" name="Sci. Rep.">
        <title>Chromosome anchoring in Senegalese sole (Solea senegalensis) reveals sex-associated markers and genome rearrangements in flatfish.</title>
        <authorList>
            <person name="Guerrero-Cozar I."/>
            <person name="Gomez-Garrido J."/>
            <person name="Berbel C."/>
            <person name="Martinez-Blanch J.F."/>
            <person name="Alioto T."/>
            <person name="Claros M.G."/>
            <person name="Gagnaire P.A."/>
            <person name="Manchado M."/>
        </authorList>
    </citation>
    <scope>NUCLEOTIDE SEQUENCE [LARGE SCALE GENOMIC DNA]</scope>
    <source>
        <strain evidence="8">Sse05_10M</strain>
    </source>
</reference>
<gene>
    <name evidence="8" type="ORF">JOB18_027783</name>
</gene>
<feature type="compositionally biased region" description="Low complexity" evidence="7">
    <location>
        <begin position="52"/>
        <end position="67"/>
    </location>
</feature>
<keyword evidence="5" id="KW-0539">Nucleus</keyword>
<name>A0AAV6SS23_SOLSE</name>
<evidence type="ECO:0000256" key="4">
    <source>
        <dbReference type="ARBA" id="ARBA00022553"/>
    </source>
</evidence>
<dbReference type="PANTHER" id="PTHR47622:SF1">
    <property type="entry name" value="ARGININE_SERINE-RICH PROTEIN 1"/>
    <property type="match status" value="1"/>
</dbReference>
<evidence type="ECO:0000256" key="7">
    <source>
        <dbReference type="SAM" id="MobiDB-lite"/>
    </source>
</evidence>
<dbReference type="EMBL" id="JAGKHQ010000003">
    <property type="protein sequence ID" value="KAG7520344.1"/>
    <property type="molecule type" value="Genomic_DNA"/>
</dbReference>
<keyword evidence="9" id="KW-1185">Reference proteome</keyword>
<comment type="similarity">
    <text evidence="2">Belongs to the RSRP family.</text>
</comment>
<evidence type="ECO:0000256" key="3">
    <source>
        <dbReference type="ARBA" id="ARBA00018147"/>
    </source>
</evidence>
<evidence type="ECO:0000313" key="8">
    <source>
        <dbReference type="EMBL" id="KAG7520344.1"/>
    </source>
</evidence>
<dbReference type="AlphaFoldDB" id="A0AAV6SS23"/>
<feature type="compositionally biased region" description="Basic residues" evidence="7">
    <location>
        <begin position="118"/>
        <end position="139"/>
    </location>
</feature>
<comment type="subcellular location">
    <subcellularLocation>
        <location evidence="1">Nucleus</location>
    </subcellularLocation>
</comment>
<dbReference type="Proteomes" id="UP000693946">
    <property type="component" value="Linkage Group LG11"/>
</dbReference>
<feature type="compositionally biased region" description="Basic residues" evidence="7">
    <location>
        <begin position="75"/>
        <end position="84"/>
    </location>
</feature>
<evidence type="ECO:0000256" key="5">
    <source>
        <dbReference type="ARBA" id="ARBA00023242"/>
    </source>
</evidence>
<evidence type="ECO:0000256" key="2">
    <source>
        <dbReference type="ARBA" id="ARBA00009534"/>
    </source>
</evidence>
<evidence type="ECO:0000256" key="6">
    <source>
        <dbReference type="ARBA" id="ARBA00034666"/>
    </source>
</evidence>
<organism evidence="8 9">
    <name type="scientific">Solea senegalensis</name>
    <name type="common">Senegalese sole</name>
    <dbReference type="NCBI Taxonomy" id="28829"/>
    <lineage>
        <taxon>Eukaryota</taxon>
        <taxon>Metazoa</taxon>
        <taxon>Chordata</taxon>
        <taxon>Craniata</taxon>
        <taxon>Vertebrata</taxon>
        <taxon>Euteleostomi</taxon>
        <taxon>Actinopterygii</taxon>
        <taxon>Neopterygii</taxon>
        <taxon>Teleostei</taxon>
        <taxon>Neoteleostei</taxon>
        <taxon>Acanthomorphata</taxon>
        <taxon>Carangaria</taxon>
        <taxon>Pleuronectiformes</taxon>
        <taxon>Pleuronectoidei</taxon>
        <taxon>Soleidae</taxon>
        <taxon>Solea</taxon>
    </lineage>
</organism>
<keyword evidence="4" id="KW-0597">Phosphoprotein</keyword>
<feature type="compositionally biased region" description="Low complexity" evidence="7">
    <location>
        <begin position="192"/>
        <end position="203"/>
    </location>
</feature>
<feature type="region of interest" description="Disordered" evidence="7">
    <location>
        <begin position="52"/>
        <end position="203"/>
    </location>
</feature>
<dbReference type="InterPro" id="IPR029656">
    <property type="entry name" value="RSRP1"/>
</dbReference>
<feature type="compositionally biased region" description="Basic and acidic residues" evidence="7">
    <location>
        <begin position="243"/>
        <end position="253"/>
    </location>
</feature>